<organism evidence="5 6">
    <name type="scientific">Sinomonas terricola</name>
    <dbReference type="NCBI Taxonomy" id="3110330"/>
    <lineage>
        <taxon>Bacteria</taxon>
        <taxon>Bacillati</taxon>
        <taxon>Actinomycetota</taxon>
        <taxon>Actinomycetes</taxon>
        <taxon>Micrococcales</taxon>
        <taxon>Micrococcaceae</taxon>
        <taxon>Sinomonas</taxon>
    </lineage>
</organism>
<keyword evidence="2" id="KW-0238">DNA-binding</keyword>
<sequence>MDDSVRVWHPTVPFVREVLHATFEHHVYPAHTHDAWAVLMVDDGAVAYDLDRTGHFAVPDSVTLLPPHVPHNGRSAVGGETYRKRVIYLDEGWLPARLADATVARPTLQGNAAAATVAGIHAALRSPGEMMAAEYGILSLQEIVQGHLGTASSPPRDVPLARRLRQMLDDRLDESFTITEAARILGTHPSHLVRAFSQAYGIAPHRYVIGRRVDLARRLLLAGRAPAEAAAEAGFHDQAHLTRHFRRVLGTTPGTFAA</sequence>
<dbReference type="SMART" id="SM00342">
    <property type="entry name" value="HTH_ARAC"/>
    <property type="match status" value="1"/>
</dbReference>
<keyword evidence="1" id="KW-0805">Transcription regulation</keyword>
<dbReference type="RefSeq" id="WP_323280427.1">
    <property type="nucleotide sequence ID" value="NZ_JAYGGQ010000015.1"/>
</dbReference>
<reference evidence="5 6" key="1">
    <citation type="submission" date="2023-12" db="EMBL/GenBank/DDBJ databases">
        <title>Sinomonas terricola sp. nov, isolated from litchi orchard soil in Guangdong, PR China.</title>
        <authorList>
            <person name="Jiaxin W."/>
            <person name="Yang Z."/>
            <person name="Honghui Z."/>
        </authorList>
    </citation>
    <scope>NUCLEOTIDE SEQUENCE [LARGE SCALE GENOMIC DNA]</scope>
    <source>
        <strain evidence="5 6">JGH33</strain>
    </source>
</reference>
<keyword evidence="3" id="KW-0804">Transcription</keyword>
<dbReference type="PROSITE" id="PS01124">
    <property type="entry name" value="HTH_ARAC_FAMILY_2"/>
    <property type="match status" value="1"/>
</dbReference>
<dbReference type="SUPFAM" id="SSF46689">
    <property type="entry name" value="Homeodomain-like"/>
    <property type="match status" value="2"/>
</dbReference>
<dbReference type="InterPro" id="IPR037923">
    <property type="entry name" value="HTH-like"/>
</dbReference>
<dbReference type="Pfam" id="PF02311">
    <property type="entry name" value="AraC_binding"/>
    <property type="match status" value="1"/>
</dbReference>
<dbReference type="PANTHER" id="PTHR46796:SF2">
    <property type="entry name" value="TRANSCRIPTIONAL REGULATORY PROTEIN"/>
    <property type="match status" value="1"/>
</dbReference>
<evidence type="ECO:0000256" key="2">
    <source>
        <dbReference type="ARBA" id="ARBA00023125"/>
    </source>
</evidence>
<dbReference type="InterPro" id="IPR050204">
    <property type="entry name" value="AraC_XylS_family_regulators"/>
</dbReference>
<dbReference type="Proteomes" id="UP001304769">
    <property type="component" value="Unassembled WGS sequence"/>
</dbReference>
<keyword evidence="6" id="KW-1185">Reference proteome</keyword>
<feature type="domain" description="HTH araC/xylS-type" evidence="4">
    <location>
        <begin position="162"/>
        <end position="258"/>
    </location>
</feature>
<evidence type="ECO:0000259" key="4">
    <source>
        <dbReference type="PROSITE" id="PS01124"/>
    </source>
</evidence>
<evidence type="ECO:0000256" key="3">
    <source>
        <dbReference type="ARBA" id="ARBA00023163"/>
    </source>
</evidence>
<accession>A0ABU5TA35</accession>
<proteinExistence type="predicted"/>
<name>A0ABU5TA35_9MICC</name>
<dbReference type="Pfam" id="PF12833">
    <property type="entry name" value="HTH_18"/>
    <property type="match status" value="1"/>
</dbReference>
<dbReference type="InterPro" id="IPR018060">
    <property type="entry name" value="HTH_AraC"/>
</dbReference>
<dbReference type="Gene3D" id="1.10.10.60">
    <property type="entry name" value="Homeodomain-like"/>
    <property type="match status" value="1"/>
</dbReference>
<evidence type="ECO:0000313" key="5">
    <source>
        <dbReference type="EMBL" id="MEA5456534.1"/>
    </source>
</evidence>
<comment type="caution">
    <text evidence="5">The sequence shown here is derived from an EMBL/GenBank/DDBJ whole genome shotgun (WGS) entry which is preliminary data.</text>
</comment>
<dbReference type="InterPro" id="IPR009057">
    <property type="entry name" value="Homeodomain-like_sf"/>
</dbReference>
<evidence type="ECO:0000256" key="1">
    <source>
        <dbReference type="ARBA" id="ARBA00023015"/>
    </source>
</evidence>
<dbReference type="SUPFAM" id="SSF51215">
    <property type="entry name" value="Regulatory protein AraC"/>
    <property type="match status" value="1"/>
</dbReference>
<evidence type="ECO:0000313" key="6">
    <source>
        <dbReference type="Proteomes" id="UP001304769"/>
    </source>
</evidence>
<protein>
    <submittedName>
        <fullName evidence="5">AraC family transcriptional regulator</fullName>
    </submittedName>
</protein>
<dbReference type="PANTHER" id="PTHR46796">
    <property type="entry name" value="HTH-TYPE TRANSCRIPTIONAL ACTIVATOR RHAS-RELATED"/>
    <property type="match status" value="1"/>
</dbReference>
<gene>
    <name evidence="5" type="ORF">SPF06_17545</name>
</gene>
<dbReference type="InterPro" id="IPR003313">
    <property type="entry name" value="AraC-bd"/>
</dbReference>
<dbReference type="EMBL" id="JAYGGQ010000015">
    <property type="protein sequence ID" value="MEA5456534.1"/>
    <property type="molecule type" value="Genomic_DNA"/>
</dbReference>